<reference evidence="1 2" key="1">
    <citation type="submission" date="2014-10" db="EMBL/GenBank/DDBJ databases">
        <title>Draft genome sequence of Novosphingobium subterraneum DSM 12447.</title>
        <authorList>
            <person name="Gan H.M."/>
            <person name="Gan H.Y."/>
            <person name="Savka M.A."/>
        </authorList>
    </citation>
    <scope>NUCLEOTIDE SEQUENCE [LARGE SCALE GENOMIC DNA]</scope>
    <source>
        <strain evidence="1 2">DSM 12447</strain>
    </source>
</reference>
<dbReference type="AlphaFoldDB" id="A0A0B9A3F6"/>
<dbReference type="STRING" id="48936.NJ75_02696"/>
<comment type="caution">
    <text evidence="1">The sequence shown here is derived from an EMBL/GenBank/DDBJ whole genome shotgun (WGS) entry which is preliminary data.</text>
</comment>
<dbReference type="EMBL" id="JRVC01000013">
    <property type="protein sequence ID" value="KHS45107.1"/>
    <property type="molecule type" value="Genomic_DNA"/>
</dbReference>
<evidence type="ECO:0000313" key="1">
    <source>
        <dbReference type="EMBL" id="KHS45107.1"/>
    </source>
</evidence>
<accession>A0A0B9A3F6</accession>
<evidence type="ECO:0000313" key="2">
    <source>
        <dbReference type="Proteomes" id="UP000031338"/>
    </source>
</evidence>
<dbReference type="PATRIC" id="fig|48936.3.peg.2709"/>
<sequence>MLDGAITPVTVFNQRYASGSDGDRAGQGTADTEQTAYKRLINCELTRQVIPLAHMADRLGVLRTKLHKVLRQGAHLDEKLRLRLFEQLQIDQTRATIAVSLLRSHLAYYDQAVFLAAEGLKGLYCEARLANQGTIQIDLQPAIIHTAAGRTYAMLMVHQARVLEANQTLFC</sequence>
<gene>
    <name evidence="1" type="ORF">NJ75_02696</name>
</gene>
<proteinExistence type="predicted"/>
<dbReference type="RefSeq" id="WP_039335317.1">
    <property type="nucleotide sequence ID" value="NZ_JBNNWK010000024.1"/>
</dbReference>
<organism evidence="1 2">
    <name type="scientific">Novosphingobium subterraneum</name>
    <dbReference type="NCBI Taxonomy" id="48936"/>
    <lineage>
        <taxon>Bacteria</taxon>
        <taxon>Pseudomonadati</taxon>
        <taxon>Pseudomonadota</taxon>
        <taxon>Alphaproteobacteria</taxon>
        <taxon>Sphingomonadales</taxon>
        <taxon>Sphingomonadaceae</taxon>
        <taxon>Novosphingobium</taxon>
    </lineage>
</organism>
<protein>
    <submittedName>
        <fullName evidence="1">Uncharacterized protein</fullName>
    </submittedName>
</protein>
<keyword evidence="2" id="KW-1185">Reference proteome</keyword>
<name>A0A0B9A3F6_9SPHN</name>
<dbReference type="Proteomes" id="UP000031338">
    <property type="component" value="Unassembled WGS sequence"/>
</dbReference>